<dbReference type="Pfam" id="PF20501">
    <property type="entry name" value="MbhE"/>
    <property type="match status" value="1"/>
</dbReference>
<keyword evidence="1" id="KW-1133">Transmembrane helix</keyword>
<evidence type="ECO:0000256" key="1">
    <source>
        <dbReference type="SAM" id="Phobius"/>
    </source>
</evidence>
<organism evidence="3 4">
    <name type="scientific">Candidatus Sediminicultor quintus</name>
    <dbReference type="NCBI Taxonomy" id="1797291"/>
    <lineage>
        <taxon>Bacteria</taxon>
        <taxon>Pseudomonadati</taxon>
        <taxon>Atribacterota</taxon>
        <taxon>Candidatus Phoenicimicrobiia</taxon>
        <taxon>Candidatus Pheonicimicrobiales</taxon>
        <taxon>Candidatus Phoenicimicrobiaceae</taxon>
        <taxon>Candidatus Sediminicultor</taxon>
    </lineage>
</organism>
<evidence type="ECO:0000313" key="3">
    <source>
        <dbReference type="EMBL" id="OGD15707.1"/>
    </source>
</evidence>
<dbReference type="InterPro" id="IPR046806">
    <property type="entry name" value="MrpA_C/MbhE"/>
</dbReference>
<evidence type="ECO:0000313" key="4">
    <source>
        <dbReference type="Proteomes" id="UP000177701"/>
    </source>
</evidence>
<keyword evidence="1" id="KW-0812">Transmembrane</keyword>
<dbReference type="EMBL" id="MEYH01000049">
    <property type="protein sequence ID" value="OGD15707.1"/>
    <property type="molecule type" value="Genomic_DNA"/>
</dbReference>
<dbReference type="AlphaFoldDB" id="A0A1F5ACW0"/>
<feature type="transmembrane region" description="Helical" evidence="1">
    <location>
        <begin position="7"/>
        <end position="25"/>
    </location>
</feature>
<reference evidence="3 4" key="1">
    <citation type="journal article" date="2016" name="Nat. Commun.">
        <title>Thousands of microbial genomes shed light on interconnected biogeochemical processes in an aquifer system.</title>
        <authorList>
            <person name="Anantharaman K."/>
            <person name="Brown C.T."/>
            <person name="Hug L.A."/>
            <person name="Sharon I."/>
            <person name="Castelle C.J."/>
            <person name="Probst A.J."/>
            <person name="Thomas B.C."/>
            <person name="Singh A."/>
            <person name="Wilkins M.J."/>
            <person name="Karaoz U."/>
            <person name="Brodie E.L."/>
            <person name="Williams K.H."/>
            <person name="Hubbard S.S."/>
            <person name="Banfield J.F."/>
        </authorList>
    </citation>
    <scope>NUCLEOTIDE SEQUENCE [LARGE SCALE GENOMIC DNA]</scope>
</reference>
<dbReference type="STRING" id="1797291.A2V47_00770"/>
<dbReference type="Proteomes" id="UP000177701">
    <property type="component" value="Unassembled WGS sequence"/>
</dbReference>
<feature type="transmembrane region" description="Helical" evidence="1">
    <location>
        <begin position="67"/>
        <end position="85"/>
    </location>
</feature>
<evidence type="ECO:0000259" key="2">
    <source>
        <dbReference type="Pfam" id="PF20501"/>
    </source>
</evidence>
<proteinExistence type="predicted"/>
<protein>
    <recommendedName>
        <fullName evidence="2">MrpA C-terminal/MbhE domain-containing protein</fullName>
    </recommendedName>
</protein>
<keyword evidence="1" id="KW-0472">Membrane</keyword>
<comment type="caution">
    <text evidence="3">The sequence shown here is derived from an EMBL/GenBank/DDBJ whole genome shotgun (WGS) entry which is preliminary data.</text>
</comment>
<feature type="domain" description="MrpA C-terminal/MbhE" evidence="2">
    <location>
        <begin position="22"/>
        <end position="85"/>
    </location>
</feature>
<gene>
    <name evidence="3" type="ORF">A2V47_00770</name>
</gene>
<accession>A0A1F5ACW0</accession>
<sequence length="89" mass="10022">MFKEMKKVFFIIIILAMAILFILSADIEYGNPKNLDAANYYIEQGLYDTGAINLVASIYLGYRAYDTLIETIVLFVAVAGVVFCLRGKR</sequence>
<name>A0A1F5ACW0_9BACT</name>